<keyword evidence="13" id="KW-0325">Glycoprotein</keyword>
<dbReference type="PANTHER" id="PTHR27002">
    <property type="entry name" value="RECEPTOR-LIKE SERINE/THREONINE-PROTEIN KINASE SD1-8"/>
    <property type="match status" value="1"/>
</dbReference>
<keyword evidence="23" id="KW-1185">Reference proteome</keyword>
<dbReference type="GO" id="GO:0004674">
    <property type="term" value="F:protein serine/threonine kinase activity"/>
    <property type="evidence" value="ECO:0007669"/>
    <property type="project" value="UniProtKB-KW"/>
</dbReference>
<evidence type="ECO:0000313" key="23">
    <source>
        <dbReference type="Proteomes" id="UP001054252"/>
    </source>
</evidence>
<dbReference type="PROSITE" id="PS00107">
    <property type="entry name" value="PROTEIN_KINASE_ATP"/>
    <property type="match status" value="1"/>
</dbReference>
<dbReference type="PROSITE" id="PS50948">
    <property type="entry name" value="PAN"/>
    <property type="match status" value="1"/>
</dbReference>
<dbReference type="Pfam" id="PF11883">
    <property type="entry name" value="DUF3403"/>
    <property type="match status" value="1"/>
</dbReference>
<keyword evidence="7 16" id="KW-0547">Nucleotide-binding</keyword>
<evidence type="ECO:0000256" key="3">
    <source>
        <dbReference type="ARBA" id="ARBA00022527"/>
    </source>
</evidence>
<evidence type="ECO:0000256" key="4">
    <source>
        <dbReference type="ARBA" id="ARBA00022679"/>
    </source>
</evidence>
<dbReference type="Pfam" id="PF00954">
    <property type="entry name" value="S_locus_glycop"/>
    <property type="match status" value="1"/>
</dbReference>
<dbReference type="Gene3D" id="3.30.200.20">
    <property type="entry name" value="Phosphorylase Kinase, domain 1"/>
    <property type="match status" value="1"/>
</dbReference>
<keyword evidence="10 18" id="KW-1133">Transmembrane helix</keyword>
<dbReference type="InterPro" id="IPR008271">
    <property type="entry name" value="Ser/Thr_kinase_AS"/>
</dbReference>
<feature type="domain" description="Protein kinase" evidence="19">
    <location>
        <begin position="535"/>
        <end position="811"/>
    </location>
</feature>
<dbReference type="EMBL" id="BPVZ01000089">
    <property type="protein sequence ID" value="GKV30838.1"/>
    <property type="molecule type" value="Genomic_DNA"/>
</dbReference>
<dbReference type="InterPro" id="IPR000858">
    <property type="entry name" value="S_locus_glycoprot_dom"/>
</dbReference>
<dbReference type="SMART" id="SM00108">
    <property type="entry name" value="B_lectin"/>
    <property type="match status" value="1"/>
</dbReference>
<evidence type="ECO:0000256" key="17">
    <source>
        <dbReference type="PROSITE-ProRule" id="PRU10141"/>
    </source>
</evidence>
<evidence type="ECO:0000256" key="14">
    <source>
        <dbReference type="ARBA" id="ARBA00047899"/>
    </source>
</evidence>
<dbReference type="Pfam" id="PF01453">
    <property type="entry name" value="B_lectin"/>
    <property type="match status" value="1"/>
</dbReference>
<dbReference type="InterPro" id="IPR000719">
    <property type="entry name" value="Prot_kinase_dom"/>
</dbReference>
<dbReference type="PROSITE" id="PS50927">
    <property type="entry name" value="BULB_LECTIN"/>
    <property type="match status" value="1"/>
</dbReference>
<feature type="domain" description="Bulb-type lectin" evidence="20">
    <location>
        <begin position="67"/>
        <end position="189"/>
    </location>
</feature>
<evidence type="ECO:0000256" key="16">
    <source>
        <dbReference type="PIRNR" id="PIRNR000641"/>
    </source>
</evidence>
<dbReference type="InterPro" id="IPR001245">
    <property type="entry name" value="Ser-Thr/Tyr_kinase_cat_dom"/>
</dbReference>
<sequence>MLNGIEDSHYWLYSNRMSGAWFSGLKKDVVFLWLVQFVFEQTTPTLRSLSAACCMVYDVFPLSSGAIDTLLSNQIIKDNGETIVSLGQKFELGFFSPWNSSNRYVGIWFKNISQQTVVWVANRNNPLTDSSGSFSITATGNITLSNQSSISIWSSNSFAPLNKSVLQLLDTGNLVVKDAESGNYFWQSFDHPCDTIIPGMKFGWNLVNNQSWFLTSWKSLQDPSIGEYNHMLEVQGLPQFVLRKESDIVYRSGPWDGLRFGVFQIQQNSVVNPVFIFNSTFVYFSFEDNNGRISRYVLNQTGSSKLLTWNDQRHDWVDIYTLQTDQCDEYALCGPYGLCNVNNEPNCRCSPGFNPKILRDWNTFDWMGGCIERTPLNCSKDHGFKKLSRLKLPDNSHLWSNGTDMTQRECEQACLRNCSCLAYAKTDAGCVMWFGSLLDMREYIKGGHDLYIKMDASELGSDSKARRRTVIIIVSVISGVLLLGVISCYLRTRYKWRKVKGENDTDQDPHPSIREADIDLPSFDLVTIATATDDFALKNKIGEGGFGHVYKGVLPTGQEIAVKRLAKDSGQGLLEFKNEVIFIAKLQHRNLVRLLGCCIHGDEKMLVYEYMSNRSLDLYLFNQTHGVPLDWQKRFDIIVGIARGLLYLHRDSRLRIIHRDLKASNILLDSEMNPKISDFGLARMFGGDQTEASTKRVVGTYGYMSPEYTMDGLFSVKSDIFSFGVLVLEIVSGKRNRGFYDPNHDLNLLGHAWNLWNEEKALQLVDAPMQKSIVKSEVLRCIQIGLLCVQEHPEDRPSISLVLSMLDSEQLPLPQPKQPGFYTSRFLNENTSSSISGKMHTGNELTISMLQGR</sequence>
<protein>
    <recommendedName>
        <fullName evidence="16">Receptor-like serine/threonine-protein kinase</fullName>
        <ecNumber evidence="16">2.7.11.1</ecNumber>
    </recommendedName>
</protein>
<comment type="catalytic activity">
    <reaction evidence="14 16">
        <text>L-threonyl-[protein] + ATP = O-phospho-L-threonyl-[protein] + ADP + H(+)</text>
        <dbReference type="Rhea" id="RHEA:46608"/>
        <dbReference type="Rhea" id="RHEA-COMP:11060"/>
        <dbReference type="Rhea" id="RHEA-COMP:11605"/>
        <dbReference type="ChEBI" id="CHEBI:15378"/>
        <dbReference type="ChEBI" id="CHEBI:30013"/>
        <dbReference type="ChEBI" id="CHEBI:30616"/>
        <dbReference type="ChEBI" id="CHEBI:61977"/>
        <dbReference type="ChEBI" id="CHEBI:456216"/>
        <dbReference type="EC" id="2.7.11.1"/>
    </reaction>
</comment>
<dbReference type="InterPro" id="IPR036426">
    <property type="entry name" value="Bulb-type_lectin_dom_sf"/>
</dbReference>
<dbReference type="InterPro" id="IPR024171">
    <property type="entry name" value="SRK-like_kinase"/>
</dbReference>
<keyword evidence="11 18" id="KW-0472">Membrane</keyword>
<dbReference type="GO" id="GO:0048544">
    <property type="term" value="P:recognition of pollen"/>
    <property type="evidence" value="ECO:0007669"/>
    <property type="project" value="InterPro"/>
</dbReference>
<keyword evidence="5 18" id="KW-0812">Transmembrane</keyword>
<feature type="transmembrane region" description="Helical" evidence="18">
    <location>
        <begin position="470"/>
        <end position="490"/>
    </location>
</feature>
<dbReference type="PANTHER" id="PTHR27002:SF864">
    <property type="entry name" value="RECEPTOR-LIKE SERINE_THREONINE-PROTEIN KINASE"/>
    <property type="match status" value="1"/>
</dbReference>
<dbReference type="Pfam" id="PF08276">
    <property type="entry name" value="PAN_2"/>
    <property type="match status" value="1"/>
</dbReference>
<dbReference type="SMART" id="SM00473">
    <property type="entry name" value="PAN_AP"/>
    <property type="match status" value="1"/>
</dbReference>
<dbReference type="InterPro" id="IPR021820">
    <property type="entry name" value="S-locus_recpt_kinase_C"/>
</dbReference>
<evidence type="ECO:0000256" key="5">
    <source>
        <dbReference type="ARBA" id="ARBA00022692"/>
    </source>
</evidence>
<evidence type="ECO:0000256" key="10">
    <source>
        <dbReference type="ARBA" id="ARBA00022989"/>
    </source>
</evidence>
<evidence type="ECO:0000256" key="6">
    <source>
        <dbReference type="ARBA" id="ARBA00022729"/>
    </source>
</evidence>
<evidence type="ECO:0000259" key="19">
    <source>
        <dbReference type="PROSITE" id="PS50011"/>
    </source>
</evidence>
<organism evidence="22 23">
    <name type="scientific">Rubroshorea leprosula</name>
    <dbReference type="NCBI Taxonomy" id="152421"/>
    <lineage>
        <taxon>Eukaryota</taxon>
        <taxon>Viridiplantae</taxon>
        <taxon>Streptophyta</taxon>
        <taxon>Embryophyta</taxon>
        <taxon>Tracheophyta</taxon>
        <taxon>Spermatophyta</taxon>
        <taxon>Magnoliopsida</taxon>
        <taxon>eudicotyledons</taxon>
        <taxon>Gunneridae</taxon>
        <taxon>Pentapetalae</taxon>
        <taxon>rosids</taxon>
        <taxon>malvids</taxon>
        <taxon>Malvales</taxon>
        <taxon>Dipterocarpaceae</taxon>
        <taxon>Rubroshorea</taxon>
    </lineage>
</organism>
<keyword evidence="9 16" id="KW-0067">ATP-binding</keyword>
<dbReference type="Proteomes" id="UP001054252">
    <property type="component" value="Unassembled WGS sequence"/>
</dbReference>
<comment type="catalytic activity">
    <reaction evidence="15 16">
        <text>L-seryl-[protein] + ATP = O-phospho-L-seryl-[protein] + ADP + H(+)</text>
        <dbReference type="Rhea" id="RHEA:17989"/>
        <dbReference type="Rhea" id="RHEA-COMP:9863"/>
        <dbReference type="Rhea" id="RHEA-COMP:11604"/>
        <dbReference type="ChEBI" id="CHEBI:15378"/>
        <dbReference type="ChEBI" id="CHEBI:29999"/>
        <dbReference type="ChEBI" id="CHEBI:30616"/>
        <dbReference type="ChEBI" id="CHEBI:83421"/>
        <dbReference type="ChEBI" id="CHEBI:456216"/>
        <dbReference type="EC" id="2.7.11.1"/>
    </reaction>
</comment>
<evidence type="ECO:0000313" key="22">
    <source>
        <dbReference type="EMBL" id="GKV30838.1"/>
    </source>
</evidence>
<evidence type="ECO:0000256" key="1">
    <source>
        <dbReference type="ARBA" id="ARBA00004251"/>
    </source>
</evidence>
<dbReference type="PROSITE" id="PS50011">
    <property type="entry name" value="PROTEIN_KINASE_DOM"/>
    <property type="match status" value="1"/>
</dbReference>
<keyword evidence="3 16" id="KW-0723">Serine/threonine-protein kinase</keyword>
<evidence type="ECO:0000256" key="12">
    <source>
        <dbReference type="ARBA" id="ARBA00023157"/>
    </source>
</evidence>
<evidence type="ECO:0000256" key="8">
    <source>
        <dbReference type="ARBA" id="ARBA00022777"/>
    </source>
</evidence>
<evidence type="ECO:0000259" key="21">
    <source>
        <dbReference type="PROSITE" id="PS50948"/>
    </source>
</evidence>
<dbReference type="SMART" id="SM00220">
    <property type="entry name" value="S_TKc"/>
    <property type="match status" value="1"/>
</dbReference>
<keyword evidence="4 16" id="KW-0808">Transferase</keyword>
<reference evidence="22 23" key="1">
    <citation type="journal article" date="2021" name="Commun. Biol.">
        <title>The genome of Shorea leprosula (Dipterocarpaceae) highlights the ecological relevance of drought in aseasonal tropical rainforests.</title>
        <authorList>
            <person name="Ng K.K.S."/>
            <person name="Kobayashi M.J."/>
            <person name="Fawcett J.A."/>
            <person name="Hatakeyama M."/>
            <person name="Paape T."/>
            <person name="Ng C.H."/>
            <person name="Ang C.C."/>
            <person name="Tnah L.H."/>
            <person name="Lee C.T."/>
            <person name="Nishiyama T."/>
            <person name="Sese J."/>
            <person name="O'Brien M.J."/>
            <person name="Copetti D."/>
            <person name="Mohd Noor M.I."/>
            <person name="Ong R.C."/>
            <person name="Putra M."/>
            <person name="Sireger I.Z."/>
            <person name="Indrioko S."/>
            <person name="Kosugi Y."/>
            <person name="Izuno A."/>
            <person name="Isagi Y."/>
            <person name="Lee S.L."/>
            <person name="Shimizu K.K."/>
        </authorList>
    </citation>
    <scope>NUCLEOTIDE SEQUENCE [LARGE SCALE GENOMIC DNA]</scope>
    <source>
        <strain evidence="22">214</strain>
    </source>
</reference>
<dbReference type="FunFam" id="1.10.510.10:FF:000060">
    <property type="entry name" value="G-type lectin S-receptor-like serine/threonine-protein kinase"/>
    <property type="match status" value="1"/>
</dbReference>
<keyword evidence="8 16" id="KW-0418">Kinase</keyword>
<dbReference type="EC" id="2.7.11.1" evidence="16"/>
<evidence type="ECO:0000256" key="9">
    <source>
        <dbReference type="ARBA" id="ARBA00022840"/>
    </source>
</evidence>
<evidence type="ECO:0000256" key="13">
    <source>
        <dbReference type="ARBA" id="ARBA00023180"/>
    </source>
</evidence>
<evidence type="ECO:0000259" key="20">
    <source>
        <dbReference type="PROSITE" id="PS50927"/>
    </source>
</evidence>
<gene>
    <name evidence="22" type="ORF">SLEP1_g39613</name>
</gene>
<dbReference type="CDD" id="cd14066">
    <property type="entry name" value="STKc_IRAK"/>
    <property type="match status" value="1"/>
</dbReference>
<dbReference type="InterPro" id="IPR003609">
    <property type="entry name" value="Pan_app"/>
</dbReference>
<dbReference type="GO" id="GO:0005524">
    <property type="term" value="F:ATP binding"/>
    <property type="evidence" value="ECO:0007669"/>
    <property type="project" value="UniProtKB-UniRule"/>
</dbReference>
<keyword evidence="12" id="KW-1015">Disulfide bond</keyword>
<dbReference type="CDD" id="cd01098">
    <property type="entry name" value="PAN_AP_plant"/>
    <property type="match status" value="1"/>
</dbReference>
<keyword evidence="2" id="KW-1003">Cell membrane</keyword>
<dbReference type="SUPFAM" id="SSF56112">
    <property type="entry name" value="Protein kinase-like (PK-like)"/>
    <property type="match status" value="1"/>
</dbReference>
<dbReference type="PIRSF" id="PIRSF000641">
    <property type="entry name" value="SRK"/>
    <property type="match status" value="1"/>
</dbReference>
<proteinExistence type="inferred from homology"/>
<dbReference type="Pfam" id="PF07714">
    <property type="entry name" value="PK_Tyr_Ser-Thr"/>
    <property type="match status" value="1"/>
</dbReference>
<comment type="subcellular location">
    <subcellularLocation>
        <location evidence="1">Cell membrane</location>
        <topology evidence="1">Single-pass type I membrane protein</topology>
    </subcellularLocation>
</comment>
<evidence type="ECO:0000256" key="2">
    <source>
        <dbReference type="ARBA" id="ARBA00022475"/>
    </source>
</evidence>
<accession>A0AAV5L0S3</accession>
<dbReference type="AlphaFoldDB" id="A0AAV5L0S3"/>
<dbReference type="Gene3D" id="1.10.510.10">
    <property type="entry name" value="Transferase(Phosphotransferase) domain 1"/>
    <property type="match status" value="1"/>
</dbReference>
<dbReference type="InterPro" id="IPR017441">
    <property type="entry name" value="Protein_kinase_ATP_BS"/>
</dbReference>
<feature type="binding site" evidence="17">
    <location>
        <position position="563"/>
    </location>
    <ligand>
        <name>ATP</name>
        <dbReference type="ChEBI" id="CHEBI:30616"/>
    </ligand>
</feature>
<dbReference type="SUPFAM" id="SSF51110">
    <property type="entry name" value="alpha-D-mannose-specific plant lectins"/>
    <property type="match status" value="1"/>
</dbReference>
<evidence type="ECO:0000256" key="11">
    <source>
        <dbReference type="ARBA" id="ARBA00023136"/>
    </source>
</evidence>
<evidence type="ECO:0000256" key="18">
    <source>
        <dbReference type="SAM" id="Phobius"/>
    </source>
</evidence>
<comment type="caution">
    <text evidence="22">The sequence shown here is derived from an EMBL/GenBank/DDBJ whole genome shotgun (WGS) entry which is preliminary data.</text>
</comment>
<dbReference type="GO" id="GO:0005886">
    <property type="term" value="C:plasma membrane"/>
    <property type="evidence" value="ECO:0007669"/>
    <property type="project" value="UniProtKB-SubCell"/>
</dbReference>
<dbReference type="CDD" id="cd00028">
    <property type="entry name" value="B_lectin"/>
    <property type="match status" value="1"/>
</dbReference>
<dbReference type="PROSITE" id="PS00108">
    <property type="entry name" value="PROTEIN_KINASE_ST"/>
    <property type="match status" value="1"/>
</dbReference>
<evidence type="ECO:0000256" key="15">
    <source>
        <dbReference type="ARBA" id="ARBA00048679"/>
    </source>
</evidence>
<dbReference type="InterPro" id="IPR001480">
    <property type="entry name" value="Bulb-type_lectin_dom"/>
</dbReference>
<feature type="domain" description="Apple" evidence="21">
    <location>
        <begin position="378"/>
        <end position="456"/>
    </location>
</feature>
<evidence type="ECO:0000256" key="7">
    <source>
        <dbReference type="ARBA" id="ARBA00022741"/>
    </source>
</evidence>
<keyword evidence="6" id="KW-0732">Signal</keyword>
<dbReference type="FunFam" id="3.30.200.20:FF:000195">
    <property type="entry name" value="G-type lectin S-receptor-like serine/threonine-protein kinase"/>
    <property type="match status" value="1"/>
</dbReference>
<dbReference type="Gene3D" id="2.90.10.10">
    <property type="entry name" value="Bulb-type lectin domain"/>
    <property type="match status" value="1"/>
</dbReference>
<dbReference type="InterPro" id="IPR011009">
    <property type="entry name" value="Kinase-like_dom_sf"/>
</dbReference>
<dbReference type="FunFam" id="2.90.10.10:FF:000029">
    <property type="entry name" value="G-type lectin S-receptor-like serine/threonine-protein kinase"/>
    <property type="match status" value="1"/>
</dbReference>
<name>A0AAV5L0S3_9ROSI</name>
<comment type="similarity">
    <text evidence="16">Belongs to the protein kinase superfamily. Ser/Thr protein kinase family.</text>
</comment>